<name>A0A9D1FDF7_9FIRM</name>
<evidence type="ECO:0000259" key="3">
    <source>
        <dbReference type="PROSITE" id="PS51272"/>
    </source>
</evidence>
<gene>
    <name evidence="4" type="ORF">IAC18_04230</name>
</gene>
<keyword evidence="2" id="KW-0732">Signal</keyword>
<evidence type="ECO:0000256" key="2">
    <source>
        <dbReference type="SAM" id="SignalP"/>
    </source>
</evidence>
<proteinExistence type="predicted"/>
<evidence type="ECO:0000256" key="1">
    <source>
        <dbReference type="ARBA" id="ARBA00022737"/>
    </source>
</evidence>
<dbReference type="SUPFAM" id="SSF55166">
    <property type="entry name" value="Hedgehog/DD-peptidase"/>
    <property type="match status" value="1"/>
</dbReference>
<dbReference type="Pfam" id="PF13539">
    <property type="entry name" value="Peptidase_M15_4"/>
    <property type="match status" value="1"/>
</dbReference>
<dbReference type="AlphaFoldDB" id="A0A9D1FDF7"/>
<dbReference type="GO" id="GO:0008233">
    <property type="term" value="F:peptidase activity"/>
    <property type="evidence" value="ECO:0007669"/>
    <property type="project" value="InterPro"/>
</dbReference>
<feature type="chain" id="PRO_5039015696" evidence="2">
    <location>
        <begin position="28"/>
        <end position="440"/>
    </location>
</feature>
<sequence length="440" mass="48303">MKKKTLRRALCAALALCLMAAAMPAYAAGNLGPVAVNFSDVPDDAWYADYVELCASWGIIDGKTATTYCPDDELTRGEFIKLLCMIGELAPRSMDTSIHWAQPYWQVVNDYGVLWGLDIACTAAALNKPITRYEMSVMISNLTSNVYTENPVNLDSPELRIADYGSISGKYAESVLQAYGKGILDGFDDGAFHGDSTLTRAQAAAVVVRAGWPAERLKVEDVSEVVLPEEPTTPDTPDTPETIEPADSFAWESRNYIDAWGNVSAEGRQILFGDANKSYFNGSEANLSDYIVTVQVRTWDINSSGAKYTRTWNLQVNKAVADEVKAIFEEIYNDPEQFPIHALGGARYTDSMRHSWGCAIDINPVENFQCYTTTTPYTAIVGSTCFKYSDSPYCITPDSSVVRAFAKYGWGWGGGDADNNYSGWTTTADYMHFSILESGG</sequence>
<feature type="domain" description="SLH" evidence="3">
    <location>
        <begin position="34"/>
        <end position="97"/>
    </location>
</feature>
<keyword evidence="1" id="KW-0677">Repeat</keyword>
<dbReference type="InterPro" id="IPR051465">
    <property type="entry name" value="Cell_Envelope_Struct_Comp"/>
</dbReference>
<feature type="domain" description="SLH" evidence="3">
    <location>
        <begin position="158"/>
        <end position="221"/>
    </location>
</feature>
<evidence type="ECO:0000313" key="5">
    <source>
        <dbReference type="Proteomes" id="UP000824001"/>
    </source>
</evidence>
<dbReference type="InterPro" id="IPR001119">
    <property type="entry name" value="SLH_dom"/>
</dbReference>
<dbReference type="PANTHER" id="PTHR43308:SF5">
    <property type="entry name" value="S-LAYER PROTEIN _ PEPTIDOGLYCAN ENDO-BETA-N-ACETYLGLUCOSAMINIDASE"/>
    <property type="match status" value="1"/>
</dbReference>
<feature type="signal peptide" evidence="2">
    <location>
        <begin position="1"/>
        <end position="27"/>
    </location>
</feature>
<reference evidence="4" key="1">
    <citation type="submission" date="2020-10" db="EMBL/GenBank/DDBJ databases">
        <authorList>
            <person name="Gilroy R."/>
        </authorList>
    </citation>
    <scope>NUCLEOTIDE SEQUENCE</scope>
    <source>
        <strain evidence="4">ChiHjej10B9-9673</strain>
    </source>
</reference>
<dbReference type="Pfam" id="PF00395">
    <property type="entry name" value="SLH"/>
    <property type="match status" value="2"/>
</dbReference>
<dbReference type="InterPro" id="IPR009045">
    <property type="entry name" value="Zn_M74/Hedgehog-like"/>
</dbReference>
<organism evidence="4 5">
    <name type="scientific">Candidatus Scatomorpha merdipullorum</name>
    <dbReference type="NCBI Taxonomy" id="2840927"/>
    <lineage>
        <taxon>Bacteria</taxon>
        <taxon>Bacillati</taxon>
        <taxon>Bacillota</taxon>
        <taxon>Clostridia</taxon>
        <taxon>Eubacteriales</taxon>
        <taxon>Candidatus Scatomorpha</taxon>
    </lineage>
</organism>
<reference evidence="4" key="2">
    <citation type="journal article" date="2021" name="PeerJ">
        <title>Extensive microbial diversity within the chicken gut microbiome revealed by metagenomics and culture.</title>
        <authorList>
            <person name="Gilroy R."/>
            <person name="Ravi A."/>
            <person name="Getino M."/>
            <person name="Pursley I."/>
            <person name="Horton D.L."/>
            <person name="Alikhan N.F."/>
            <person name="Baker D."/>
            <person name="Gharbi K."/>
            <person name="Hall N."/>
            <person name="Watson M."/>
            <person name="Adriaenssens E.M."/>
            <person name="Foster-Nyarko E."/>
            <person name="Jarju S."/>
            <person name="Secka A."/>
            <person name="Antonio M."/>
            <person name="Oren A."/>
            <person name="Chaudhuri R.R."/>
            <person name="La Ragione R."/>
            <person name="Hildebrand F."/>
            <person name="Pallen M.J."/>
        </authorList>
    </citation>
    <scope>NUCLEOTIDE SEQUENCE</scope>
    <source>
        <strain evidence="4">ChiHjej10B9-9673</strain>
    </source>
</reference>
<dbReference type="PROSITE" id="PS51272">
    <property type="entry name" value="SLH"/>
    <property type="match status" value="2"/>
</dbReference>
<dbReference type="PANTHER" id="PTHR43308">
    <property type="entry name" value="OUTER MEMBRANE PROTEIN ALPHA-RELATED"/>
    <property type="match status" value="1"/>
</dbReference>
<comment type="caution">
    <text evidence="4">The sequence shown here is derived from an EMBL/GenBank/DDBJ whole genome shotgun (WGS) entry which is preliminary data.</text>
</comment>
<dbReference type="EMBL" id="DVJK01000116">
    <property type="protein sequence ID" value="HIS66754.1"/>
    <property type="molecule type" value="Genomic_DNA"/>
</dbReference>
<dbReference type="InterPro" id="IPR039561">
    <property type="entry name" value="Peptidase_M15C"/>
</dbReference>
<protein>
    <submittedName>
        <fullName evidence="4">S-layer homology domain-containing protein</fullName>
    </submittedName>
</protein>
<evidence type="ECO:0000313" key="4">
    <source>
        <dbReference type="EMBL" id="HIS66754.1"/>
    </source>
</evidence>
<accession>A0A9D1FDF7</accession>
<dbReference type="Gene3D" id="3.30.1380.10">
    <property type="match status" value="1"/>
</dbReference>
<dbReference type="Proteomes" id="UP000824001">
    <property type="component" value="Unassembled WGS sequence"/>
</dbReference>